<dbReference type="EMBL" id="HG793126">
    <property type="protein sequence ID" value="CDK26194.1"/>
    <property type="molecule type" value="Genomic_DNA"/>
</dbReference>
<comment type="function">
    <text evidence="7">TFIIF is a general transcription initiation factor that binds to RNA polymerase II and helps to recruit it to the initiation complex in collaboration with TFIIB. It promotes transcription elongation.</text>
</comment>
<reference evidence="9" key="2">
    <citation type="submission" date="2014-02" db="EMBL/GenBank/DDBJ databases">
        <title>Complete DNA sequence of /Kuraishia capsulata/ illustrates novel genomic features among budding yeasts (/Saccharomycotina/).</title>
        <authorList>
            <person name="Morales L."/>
            <person name="Noel B."/>
            <person name="Porcel B."/>
            <person name="Marcet-Houben M."/>
            <person name="Hullo M-F."/>
            <person name="Sacerdot C."/>
            <person name="Tekaia F."/>
            <person name="Leh-Louis V."/>
            <person name="Despons L."/>
            <person name="Khanna V."/>
            <person name="Aury J-M."/>
            <person name="Barbe V."/>
            <person name="Couloux A."/>
            <person name="Labadie K."/>
            <person name="Pelletier E."/>
            <person name="Souciet J-L."/>
            <person name="Boekhout T."/>
            <person name="Gabaldon T."/>
            <person name="Wincker P."/>
            <person name="Dujon B."/>
        </authorList>
    </citation>
    <scope>NUCLEOTIDE SEQUENCE</scope>
    <source>
        <strain evidence="9">CBS 1993</strain>
    </source>
</reference>
<dbReference type="GO" id="GO:0001174">
    <property type="term" value="P:transcriptional start site selection at RNA polymerase II promoter"/>
    <property type="evidence" value="ECO:0007669"/>
    <property type="project" value="EnsemblFungi"/>
</dbReference>
<accession>W6MIB8</accession>
<dbReference type="GeneID" id="34519590"/>
<dbReference type="GO" id="GO:0001096">
    <property type="term" value="F:TFIIF-class transcription factor complex binding"/>
    <property type="evidence" value="ECO:0007669"/>
    <property type="project" value="TreeGrafter"/>
</dbReference>
<feature type="compositionally biased region" description="Basic and acidic residues" evidence="8">
    <location>
        <begin position="331"/>
        <end position="341"/>
    </location>
</feature>
<evidence type="ECO:0000256" key="5">
    <source>
        <dbReference type="ARBA" id="ARBA00023163"/>
    </source>
</evidence>
<dbReference type="Proteomes" id="UP000019384">
    <property type="component" value="Unassembled WGS sequence"/>
</dbReference>
<organism evidence="9 10">
    <name type="scientific">Kuraishia capsulata CBS 1993</name>
    <dbReference type="NCBI Taxonomy" id="1382522"/>
    <lineage>
        <taxon>Eukaryota</taxon>
        <taxon>Fungi</taxon>
        <taxon>Dikarya</taxon>
        <taxon>Ascomycota</taxon>
        <taxon>Saccharomycotina</taxon>
        <taxon>Pichiomycetes</taxon>
        <taxon>Pichiales</taxon>
        <taxon>Pichiaceae</taxon>
        <taxon>Kuraishia</taxon>
    </lineage>
</organism>
<keyword evidence="3 7" id="KW-0805">Transcription regulation</keyword>
<dbReference type="GO" id="GO:0006368">
    <property type="term" value="P:transcription elongation by RNA polymerase II"/>
    <property type="evidence" value="ECO:0007669"/>
    <property type="project" value="EnsemblFungi"/>
</dbReference>
<dbReference type="InterPro" id="IPR008851">
    <property type="entry name" value="TFIIF-alpha"/>
</dbReference>
<sequence>MSAQPANPTSVTSSRQHSDFVLKTCTPEDVEQTRYHILKFHSKNKVDPLDSDAFTRPIRLHRKDPKNLQFQLSLKEVEEKKKEKKAADLEKQIKKEEQQQLQQENGSNDVSMMDIDEIPGTVAPDFETEEEKKMRLANEKRLKLLAKREAEQAVVAPDGGARKKKNVFKRKTRQIHMVDEEKRRLRYEEYYPWVLEDYEGKNNWVGSYEAGNSDTYALFVFDKDGFKLVPAEKVYKFTPRNKYATLTLEEAEAKMKDGAQTPRWLMRKMEQEARSGDSVDARFKRPSRLRTVAGSENADKDSDHDELDFDEEFADDEEAPIMDGNDEENKESEKRMKREMLRAANMVKTEEDDDDDLDDLFETKKIDKEGQKLRKALAKNALNEVYESDDEEENPYISESEAESETEVKREPGLESPSQPGSQSHSPEVKEEYSERQSSRSPDLSAPRISVKSYSNGFLVLRAVKTLLAEFPAGEWNPSVRKRSVESEAEPSNKKIKLEAVVEDLTAEEVASIVGDGPIELNALLRAIGPKVHDPANKDRLRVILKANYKLKNKFVYKRA</sequence>
<dbReference type="GO" id="GO:0005674">
    <property type="term" value="C:transcription factor TFIIF complex"/>
    <property type="evidence" value="ECO:0007669"/>
    <property type="project" value="EnsemblFungi"/>
</dbReference>
<evidence type="ECO:0000256" key="2">
    <source>
        <dbReference type="ARBA" id="ARBA00005249"/>
    </source>
</evidence>
<dbReference type="GO" id="GO:0032968">
    <property type="term" value="P:positive regulation of transcription elongation by RNA polymerase II"/>
    <property type="evidence" value="ECO:0007669"/>
    <property type="project" value="InterPro"/>
</dbReference>
<dbReference type="GO" id="GO:0016251">
    <property type="term" value="F:RNA polymerase II general transcription initiation factor activity"/>
    <property type="evidence" value="ECO:0007669"/>
    <property type="project" value="TreeGrafter"/>
</dbReference>
<dbReference type="AlphaFoldDB" id="W6MIB8"/>
<protein>
    <recommendedName>
        <fullName evidence="7">Transcription initiation factor IIF subunit alpha</fullName>
    </recommendedName>
</protein>
<feature type="region of interest" description="Disordered" evidence="8">
    <location>
        <begin position="380"/>
        <end position="447"/>
    </location>
</feature>
<keyword evidence="6 7" id="KW-0539">Nucleus</keyword>
<evidence type="ECO:0000256" key="6">
    <source>
        <dbReference type="ARBA" id="ARBA00023242"/>
    </source>
</evidence>
<evidence type="ECO:0000313" key="9">
    <source>
        <dbReference type="EMBL" id="CDK26194.1"/>
    </source>
</evidence>
<comment type="similarity">
    <text evidence="2 7">Belongs to the TFIIF alpha subunit family.</text>
</comment>
<comment type="subcellular location">
    <subcellularLocation>
        <location evidence="1 7">Nucleus</location>
    </subcellularLocation>
</comment>
<evidence type="ECO:0000313" key="10">
    <source>
        <dbReference type="Proteomes" id="UP000019384"/>
    </source>
</evidence>
<dbReference type="RefSeq" id="XP_022458202.1">
    <property type="nucleotide sequence ID" value="XM_022604419.1"/>
</dbReference>
<dbReference type="GO" id="GO:0003677">
    <property type="term" value="F:DNA binding"/>
    <property type="evidence" value="ECO:0007669"/>
    <property type="project" value="UniProtKB-KW"/>
</dbReference>
<feature type="region of interest" description="Disordered" evidence="8">
    <location>
        <begin position="271"/>
        <end position="357"/>
    </location>
</feature>
<dbReference type="HOGENOM" id="CLU_020322_0_0_1"/>
<dbReference type="STRING" id="1382522.W6MIB8"/>
<evidence type="ECO:0000256" key="1">
    <source>
        <dbReference type="ARBA" id="ARBA00004123"/>
    </source>
</evidence>
<keyword evidence="5 7" id="KW-0804">Transcription</keyword>
<dbReference type="InterPro" id="IPR011039">
    <property type="entry name" value="TFIIF_interaction"/>
</dbReference>
<proteinExistence type="inferred from homology"/>
<dbReference type="OrthoDB" id="76676at2759"/>
<keyword evidence="4 7" id="KW-0238">DNA-binding</keyword>
<dbReference type="GO" id="GO:0051123">
    <property type="term" value="P:RNA polymerase II preinitiation complex assembly"/>
    <property type="evidence" value="ECO:0007669"/>
    <property type="project" value="EnsemblFungi"/>
</dbReference>
<evidence type="ECO:0000256" key="4">
    <source>
        <dbReference type="ARBA" id="ARBA00023125"/>
    </source>
</evidence>
<feature type="compositionally biased region" description="Acidic residues" evidence="8">
    <location>
        <begin position="386"/>
        <end position="405"/>
    </location>
</feature>
<dbReference type="PANTHER" id="PTHR13011">
    <property type="entry name" value="TFIIF-ALPHA"/>
    <property type="match status" value="1"/>
</dbReference>
<evidence type="ECO:0000256" key="8">
    <source>
        <dbReference type="SAM" id="MobiDB-lite"/>
    </source>
</evidence>
<name>W6MIB8_9ASCO</name>
<dbReference type="SUPFAM" id="SSF50916">
    <property type="entry name" value="Rap30/74 interaction domains"/>
    <property type="match status" value="1"/>
</dbReference>
<feature type="compositionally biased region" description="Basic and acidic residues" evidence="8">
    <location>
        <begin position="271"/>
        <end position="283"/>
    </location>
</feature>
<feature type="compositionally biased region" description="Acidic residues" evidence="8">
    <location>
        <begin position="304"/>
        <end position="330"/>
    </location>
</feature>
<gene>
    <name evidence="9" type="ORF">KUCA_T00002165001</name>
</gene>
<dbReference type="GO" id="GO:0072542">
    <property type="term" value="F:protein phosphatase activator activity"/>
    <property type="evidence" value="ECO:0007669"/>
    <property type="project" value="EnsemblFungi"/>
</dbReference>
<feature type="compositionally biased region" description="Basic and acidic residues" evidence="8">
    <location>
        <begin position="427"/>
        <end position="438"/>
    </location>
</feature>
<dbReference type="PANTHER" id="PTHR13011:SF0">
    <property type="entry name" value="GENERAL TRANSCRIPTION FACTOR IIF SUBUNIT 1"/>
    <property type="match status" value="1"/>
</dbReference>
<dbReference type="Pfam" id="PF05793">
    <property type="entry name" value="TFIIF_alpha"/>
    <property type="match status" value="1"/>
</dbReference>
<reference evidence="9" key="1">
    <citation type="submission" date="2013-12" db="EMBL/GenBank/DDBJ databases">
        <authorList>
            <person name="Genoscope - CEA"/>
        </authorList>
    </citation>
    <scope>NUCLEOTIDE SEQUENCE</scope>
    <source>
        <strain evidence="9">CBS 1993</strain>
    </source>
</reference>
<feature type="compositionally biased region" description="Low complexity" evidence="8">
    <location>
        <begin position="416"/>
        <end position="426"/>
    </location>
</feature>
<feature type="region of interest" description="Disordered" evidence="8">
    <location>
        <begin position="94"/>
        <end position="113"/>
    </location>
</feature>
<keyword evidence="10" id="KW-1185">Reference proteome</keyword>
<evidence type="ECO:0000256" key="7">
    <source>
        <dbReference type="RuleBase" id="RU366044"/>
    </source>
</evidence>
<evidence type="ECO:0000256" key="3">
    <source>
        <dbReference type="ARBA" id="ARBA00023015"/>
    </source>
</evidence>